<reference evidence="3" key="1">
    <citation type="submission" date="2016-10" db="EMBL/GenBank/DDBJ databases">
        <authorList>
            <person name="Varghese N."/>
            <person name="Submissions S."/>
        </authorList>
    </citation>
    <scope>NUCLEOTIDE SEQUENCE [LARGE SCALE GENOMIC DNA]</scope>
    <source>
        <strain evidence="3">DSM 17908</strain>
    </source>
</reference>
<dbReference type="Proteomes" id="UP000224607">
    <property type="component" value="Unassembled WGS sequence"/>
</dbReference>
<evidence type="ECO:0000313" key="2">
    <source>
        <dbReference type="EMBL" id="SFI39473.1"/>
    </source>
</evidence>
<dbReference type="EMBL" id="NITY01000006">
    <property type="protein sequence ID" value="PHM40264.1"/>
    <property type="molecule type" value="Genomic_DNA"/>
</dbReference>
<dbReference type="EMBL" id="FORG01000001">
    <property type="protein sequence ID" value="SFI39473.1"/>
    <property type="molecule type" value="Genomic_DNA"/>
</dbReference>
<dbReference type="Gene3D" id="2.60.40.10">
    <property type="entry name" value="Immunoglobulins"/>
    <property type="match status" value="1"/>
</dbReference>
<sequence>MFSYKKRIAGYFFVLISLFFSLFIKAYSNSSIATENLGNDKQKSQRQISVNVDQPKPLLVHETYTYTATVTNDNGSGNTVNWHLEKDGKSVQSIPGVILKPVPQDDDDKQKGQYRATLTGSKAVSGVVVTATIGNNKSTRTPVVEFKWPTIKKPTTHLDSGSVSGDGGEAYPFTAEIFGADGTTPYTGKKIQFEWSMVHPDPSNPNNDETILSLESGSPITEVKNGTLPASLMSYQYPAVKGANVCLQVVGEDSTRQCSDKVSFKEAPLTLEMDNVVLYSTITNLGDKKYEQGQPIPELYGNGTDQYKFGVLVKRKINNNVKNGSVPYKNSQNIKEVNWGHEQINNPFHIPGLCNVQSININTDGEGYLYGTLRSYTGVENDYIRVWVNAIYLSENTMNSKADSDNYVRFKKSPNDLPNGCAHY</sequence>
<dbReference type="InterPro" id="IPR008964">
    <property type="entry name" value="Invasin/intimin_cell_adhesion"/>
</dbReference>
<dbReference type="SUPFAM" id="SSF49373">
    <property type="entry name" value="Invasin/intimin cell-adhesion fragments"/>
    <property type="match status" value="1"/>
</dbReference>
<dbReference type="STRING" id="351675.SAMN05421680_10177"/>
<dbReference type="Proteomes" id="UP000198919">
    <property type="component" value="Unassembled WGS sequence"/>
</dbReference>
<reference evidence="1 4" key="3">
    <citation type="journal article" date="2017" name="Nat. Microbiol.">
        <title>Natural product diversity associated with the nematode symbionts Photorhabdus and Xenorhabdus.</title>
        <authorList>
            <person name="Tobias N.J."/>
            <person name="Wolff H."/>
            <person name="Djahanschiri B."/>
            <person name="Grundmann F."/>
            <person name="Kronenwerth M."/>
            <person name="Shi Y.M."/>
            <person name="Simonyi S."/>
            <person name="Grun P."/>
            <person name="Shapiro-Ilan D."/>
            <person name="Pidot S.J."/>
            <person name="Stinear T.P."/>
            <person name="Ebersberger I."/>
            <person name="Bode H.B."/>
        </authorList>
    </citation>
    <scope>NUCLEOTIDE SEQUENCE [LARGE SCALE GENOMIC DNA]</scope>
    <source>
        <strain evidence="1 4">DSM 17908</strain>
    </source>
</reference>
<proteinExistence type="predicted"/>
<gene>
    <name evidence="2" type="ORF">SAMN05421680_10177</name>
    <name evidence="1" type="ORF">Xmau_02020</name>
</gene>
<evidence type="ECO:0000313" key="1">
    <source>
        <dbReference type="EMBL" id="PHM40264.1"/>
    </source>
</evidence>
<organism evidence="2 3">
    <name type="scientific">Xenorhabdus mauleonii</name>
    <dbReference type="NCBI Taxonomy" id="351675"/>
    <lineage>
        <taxon>Bacteria</taxon>
        <taxon>Pseudomonadati</taxon>
        <taxon>Pseudomonadota</taxon>
        <taxon>Gammaproteobacteria</taxon>
        <taxon>Enterobacterales</taxon>
        <taxon>Morganellaceae</taxon>
        <taxon>Xenorhabdus</taxon>
    </lineage>
</organism>
<reference evidence="2" key="2">
    <citation type="submission" date="2016-10" db="EMBL/GenBank/DDBJ databases">
        <authorList>
            <person name="de Groot N.N."/>
        </authorList>
    </citation>
    <scope>NUCLEOTIDE SEQUENCE [LARGE SCALE GENOMIC DNA]</scope>
    <source>
        <strain evidence="2">DSM 17908</strain>
    </source>
</reference>
<dbReference type="InterPro" id="IPR013783">
    <property type="entry name" value="Ig-like_fold"/>
</dbReference>
<evidence type="ECO:0000313" key="3">
    <source>
        <dbReference type="Proteomes" id="UP000198919"/>
    </source>
</evidence>
<keyword evidence="4" id="KW-1185">Reference proteome</keyword>
<dbReference type="RefSeq" id="WP_092507069.1">
    <property type="nucleotide sequence ID" value="NZ_CAWNQB010000056.1"/>
</dbReference>
<protein>
    <submittedName>
        <fullName evidence="2">Adhesin/invasin</fullName>
    </submittedName>
    <submittedName>
        <fullName evidence="1">Inverse autotransporter beta-barrel domain-containing protein</fullName>
    </submittedName>
</protein>
<dbReference type="AlphaFoldDB" id="A0A1I3HV24"/>
<accession>A0A1I3HV24</accession>
<name>A0A1I3HV24_9GAMM</name>
<evidence type="ECO:0000313" key="4">
    <source>
        <dbReference type="Proteomes" id="UP000224607"/>
    </source>
</evidence>